<evidence type="ECO:0000313" key="2">
    <source>
        <dbReference type="Proteomes" id="UP001177023"/>
    </source>
</evidence>
<dbReference type="Proteomes" id="UP001177023">
    <property type="component" value="Unassembled WGS sequence"/>
</dbReference>
<dbReference type="GO" id="GO:0005634">
    <property type="term" value="C:nucleus"/>
    <property type="evidence" value="ECO:0007669"/>
    <property type="project" value="TreeGrafter"/>
</dbReference>
<organism evidence="1 2">
    <name type="scientific">Mesorhabditis spiculigera</name>
    <dbReference type="NCBI Taxonomy" id="96644"/>
    <lineage>
        <taxon>Eukaryota</taxon>
        <taxon>Metazoa</taxon>
        <taxon>Ecdysozoa</taxon>
        <taxon>Nematoda</taxon>
        <taxon>Chromadorea</taxon>
        <taxon>Rhabditida</taxon>
        <taxon>Rhabditina</taxon>
        <taxon>Rhabditomorpha</taxon>
        <taxon>Rhabditoidea</taxon>
        <taxon>Rhabditidae</taxon>
        <taxon>Mesorhabditinae</taxon>
        <taxon>Mesorhabditis</taxon>
    </lineage>
</organism>
<dbReference type="Gene3D" id="1.25.40.10">
    <property type="entry name" value="Tetratricopeptide repeat domain"/>
    <property type="match status" value="1"/>
</dbReference>
<evidence type="ECO:0000313" key="1">
    <source>
        <dbReference type="EMBL" id="CAJ0577115.1"/>
    </source>
</evidence>
<keyword evidence="2" id="KW-1185">Reference proteome</keyword>
<dbReference type="InterPro" id="IPR033490">
    <property type="entry name" value="LRP130"/>
</dbReference>
<dbReference type="GO" id="GO:0003730">
    <property type="term" value="F:mRNA 3'-UTR binding"/>
    <property type="evidence" value="ECO:0007669"/>
    <property type="project" value="TreeGrafter"/>
</dbReference>
<dbReference type="PANTHER" id="PTHR46669">
    <property type="entry name" value="LEUCINE-RICH PPR MOTIF-CONTAINING PROTEIN, MITOCHONDRIAL"/>
    <property type="match status" value="1"/>
</dbReference>
<feature type="non-terminal residue" evidence="1">
    <location>
        <position position="1039"/>
    </location>
</feature>
<sequence length="1039" mass="119730">MRLQSHIRNARYFSGFTGLLQRSAAQSLADNVCPIQHRHSTIFRRPAVPNLPDADAKLINIGHYKGVKGTTERPPRQNAPEVELNRIESHMRQNQRVAAESVFCDLLKPLEEKQETFVAAIRANSTRWVPTIIYTCGRTMSNIHKSKRQIILQRMLNALDALEIPLDVHGFNSYLRVLLENDADFDAAALMAEAEEKRKLTLNQESFQLLLEQLSRRGEIDLSKNLSYVLANRGLLLDDKCNASIIYGFAVRGHWQKAKSLYEQTEGRYGVEARSLAFDALAKAAAAQGNTKELRNLLASEPHKQSPLSADGCFDVIWLLASQPSEAAAPDIVLIEKLLKEIGSHPAGFFKRLTREIERHITHGYYYSALALIEDAMKVRTFIQNQQRLVLVDQIVTRLCRSFFPAEVPIPVIREVCDRAMVMLKNIPEIGKRLYDEILKSILMYKDFTIDQRFDHFRAFIDHVDLERERHHLILPLLANCDDTEQRLKYLFRCTNLGYKDISKLDERTFAKLVLQPLYEQQRERTKMGRKFSRLDNVVRILTSYGFDQEVIWKTLYNWRTSLRAAEDAKTNKPEWPSSVILADWLRKTYAPLFVMDQEPKKSSIVPTFGLLQNFVATKDGDKVHSFIATYGWPEDTDFEEIVPKIIDLYLEQLDWPKIQIMLATLSAQQHRWPVEKETGVTISPIKNYHLIRLCRERLYSLSQPRDHRLPESELTVEAEHMDGGNKATDPLMRNLIVYCYELKRLFPTTETSYETFFETMFEYRKLFSECFKAPGLTQTRVEDSLELLRNMIKLGLLHLHANELLTVGIVEQVLYHFGWNTAVNIWLKLQATFYSSNGVLPILRAAITAAIRDDSKKADLQFVLHKAQTSMPSGRLYAIYSALLVTMQEYDKAEAVIKEHRGVITPEHIVSTFRFVISAKKPAYEQNCYNFCRLMLQHSSLPEDKKACVDMQNEWLRNCERLKMGRFAMKMHELFMDAGVEMSANDQQTIDTMAKNQAALITRWVCKPSGLLNLSLDDPIITTSELWRRAPQLRSENS</sequence>
<dbReference type="GO" id="GO:0070129">
    <property type="term" value="P:regulation of mitochondrial translation"/>
    <property type="evidence" value="ECO:0007669"/>
    <property type="project" value="TreeGrafter"/>
</dbReference>
<dbReference type="EMBL" id="CATQJA010002648">
    <property type="protein sequence ID" value="CAJ0577115.1"/>
    <property type="molecule type" value="Genomic_DNA"/>
</dbReference>
<dbReference type="InterPro" id="IPR011990">
    <property type="entry name" value="TPR-like_helical_dom_sf"/>
</dbReference>
<accession>A0AA36CXD0</accession>
<dbReference type="AlphaFoldDB" id="A0AA36CXD0"/>
<reference evidence="1" key="1">
    <citation type="submission" date="2023-06" db="EMBL/GenBank/DDBJ databases">
        <authorList>
            <person name="Delattre M."/>
        </authorList>
    </citation>
    <scope>NUCLEOTIDE SEQUENCE</scope>
    <source>
        <strain evidence="1">AF72</strain>
    </source>
</reference>
<proteinExistence type="predicted"/>
<comment type="caution">
    <text evidence="1">The sequence shown here is derived from an EMBL/GenBank/DDBJ whole genome shotgun (WGS) entry which is preliminary data.</text>
</comment>
<dbReference type="GO" id="GO:0005739">
    <property type="term" value="C:mitochondrion"/>
    <property type="evidence" value="ECO:0007669"/>
    <property type="project" value="TreeGrafter"/>
</dbReference>
<name>A0AA36CXD0_9BILA</name>
<gene>
    <name evidence="1" type="ORF">MSPICULIGERA_LOCUS15393</name>
</gene>
<dbReference type="PANTHER" id="PTHR46669:SF1">
    <property type="entry name" value="LEUCINE-RICH PPR MOTIF-CONTAINING PROTEIN, MITOCHONDRIAL"/>
    <property type="match status" value="1"/>
</dbReference>
<protein>
    <submittedName>
        <fullName evidence="1">Uncharacterized protein</fullName>
    </submittedName>
</protein>